<comment type="catalytic activity">
    <reaction evidence="5">
        <text>Endonucleolytic cleavage of DNA to give specific double-stranded fragments with terminal 5'-phosphates.</text>
        <dbReference type="EC" id="3.1.21.4"/>
    </reaction>
</comment>
<keyword evidence="2" id="KW-0680">Restriction system</keyword>
<evidence type="ECO:0000256" key="2">
    <source>
        <dbReference type="ARBA" id="ARBA00022747"/>
    </source>
</evidence>
<dbReference type="Proteomes" id="UP000505077">
    <property type="component" value="Unassembled WGS sequence"/>
</dbReference>
<evidence type="ECO:0000313" key="7">
    <source>
        <dbReference type="EMBL" id="GFH62248.1"/>
    </source>
</evidence>
<evidence type="ECO:0000256" key="6">
    <source>
        <dbReference type="ARBA" id="ARBA00093790"/>
    </source>
</evidence>
<accession>A0A6L2R3U3</accession>
<dbReference type="GO" id="GO:0009036">
    <property type="term" value="F:type II site-specific deoxyribonuclease activity"/>
    <property type="evidence" value="ECO:0007669"/>
    <property type="project" value="InterPro"/>
</dbReference>
<evidence type="ECO:0000256" key="4">
    <source>
        <dbReference type="ARBA" id="ARBA00022801"/>
    </source>
</evidence>
<evidence type="ECO:0000256" key="3">
    <source>
        <dbReference type="ARBA" id="ARBA00022759"/>
    </source>
</evidence>
<name>A0A6L2R3U3_9BACT</name>
<dbReference type="GO" id="GO:0003677">
    <property type="term" value="F:DNA binding"/>
    <property type="evidence" value="ECO:0007669"/>
    <property type="project" value="InterPro"/>
</dbReference>
<gene>
    <name evidence="7" type="ORF">ZNDK_0019</name>
</gene>
<keyword evidence="4" id="KW-0378">Hydrolase</keyword>
<dbReference type="GO" id="GO:0009307">
    <property type="term" value="P:DNA restriction-modification system"/>
    <property type="evidence" value="ECO:0007669"/>
    <property type="project" value="InterPro"/>
</dbReference>
<dbReference type="InterPro" id="IPR019045">
    <property type="entry name" value="Restrct_endonuc_II_HinfI"/>
</dbReference>
<keyword evidence="1" id="KW-0540">Nuclease</keyword>
<evidence type="ECO:0000256" key="5">
    <source>
        <dbReference type="ARBA" id="ARBA00093760"/>
    </source>
</evidence>
<dbReference type="EC" id="3.1.21.4" evidence="6"/>
<dbReference type="AlphaFoldDB" id="A0A6L2R3U3"/>
<evidence type="ECO:0000313" key="8">
    <source>
        <dbReference type="Proteomes" id="UP000505077"/>
    </source>
</evidence>
<sequence length="260" mass="29373">MALTKKQKEDIQQVIAVSLRNKFQRYTPESDAKPFHYRLLGKDRMALFSFIQSLNTTFGTSIFEPVAKSMALLQHADALTQQTVENRISSEAHLTIQNIMDGLSTATINPNKPKETQLIKNVCQKGEMKLVKPTKVDLKVIGHDGTIYLIDIKTAKPNSGEFKGFKRTLLEWLAASLASNPNVKMQTLIAIPYNPYTPRPYARWTMRGMLDLQHELKVADEFWDFLGGAGAYMELLACVEKVGIALKSEIDAYFARFNKK</sequence>
<dbReference type="Pfam" id="PF09520">
    <property type="entry name" value="RE_TdeIII"/>
    <property type="match status" value="1"/>
</dbReference>
<reference evidence="7 8" key="1">
    <citation type="journal article" date="2020" name="ISME J.">
        <title>Parallel Reductive Genome Evolution in Desulfovibrio Ectosymbionts Independently Acquired by Trichonympha Protists in the Termite Gut.</title>
        <authorList>
            <person name="Takeuchi M."/>
            <person name="Kuwahara H."/>
            <person name="Murakami T."/>
            <person name="Takahashi K."/>
            <person name="Kajitani R."/>
            <person name="Toyoda A."/>
            <person name="Itoh T."/>
            <person name="Ohkuma M."/>
            <person name="Hongoh Y."/>
        </authorList>
    </citation>
    <scope>NUCLEOTIDE SEQUENCE [LARGE SCALE GENOMIC DNA]</scope>
    <source>
        <strain evidence="7">ZnDsv-02</strain>
    </source>
</reference>
<comment type="caution">
    <text evidence="7">The sequence shown here is derived from an EMBL/GenBank/DDBJ whole genome shotgun (WGS) entry which is preliminary data.</text>
</comment>
<proteinExistence type="predicted"/>
<evidence type="ECO:0000256" key="1">
    <source>
        <dbReference type="ARBA" id="ARBA00022722"/>
    </source>
</evidence>
<protein>
    <recommendedName>
        <fullName evidence="6">type II site-specific deoxyribonuclease</fullName>
        <ecNumber evidence="6">3.1.21.4</ecNumber>
    </recommendedName>
</protein>
<organism evidence="7 8">
    <name type="scientific">Candidatus Desulfovibrio kirbyi</name>
    <dbReference type="NCBI Taxonomy" id="2696086"/>
    <lineage>
        <taxon>Bacteria</taxon>
        <taxon>Pseudomonadati</taxon>
        <taxon>Thermodesulfobacteriota</taxon>
        <taxon>Desulfovibrionia</taxon>
        <taxon>Desulfovibrionales</taxon>
        <taxon>Desulfovibrionaceae</taxon>
        <taxon>Desulfovibrio</taxon>
    </lineage>
</organism>
<dbReference type="EMBL" id="BLLL01000001">
    <property type="protein sequence ID" value="GFH62248.1"/>
    <property type="molecule type" value="Genomic_DNA"/>
</dbReference>
<keyword evidence="3 7" id="KW-0255">Endonuclease</keyword>